<organism evidence="3 4">
    <name type="scientific">Solemya velesiana gill symbiont</name>
    <dbReference type="NCBI Taxonomy" id="1918948"/>
    <lineage>
        <taxon>Bacteria</taxon>
        <taxon>Pseudomonadati</taxon>
        <taxon>Pseudomonadota</taxon>
        <taxon>Gammaproteobacteria</taxon>
        <taxon>sulfur-oxidizing symbionts</taxon>
    </lineage>
</organism>
<dbReference type="Gene3D" id="3.30.1460.40">
    <property type="entry name" value="[NiFe]-hydrogenase assembly chaperone, HybE"/>
    <property type="match status" value="2"/>
</dbReference>
<dbReference type="InterPro" id="IPR023994">
    <property type="entry name" value="NiFe-hyd_HybE"/>
</dbReference>
<dbReference type="RefSeq" id="WP_078487751.1">
    <property type="nucleotide sequence ID" value="NZ_MPRJ01000061.1"/>
</dbReference>
<dbReference type="OrthoDB" id="7060130at2"/>
<dbReference type="AlphaFoldDB" id="A0A1T2KT23"/>
<protein>
    <recommendedName>
        <fullName evidence="5">[NiFe]-hydrogenase assembly, chaperone, HybE</fullName>
    </recommendedName>
</protein>
<dbReference type="Proteomes" id="UP000190896">
    <property type="component" value="Unassembled WGS sequence"/>
</dbReference>
<sequence>MICPEYLTKGLEEVYNRILYTRMQDIPVVNPSLEVKAVDFQLWHGRCFGVLITPWFMNLILLPNEGDEWEGIGRYQSCSLFSPMFEFADQETAVAAAEAVMAGVMDEENRDSISTRESEIARAWKGEQAPDEIPENSVDTEAPTLTERMEKPISRRELLRGAFLGDNGQ</sequence>
<evidence type="ECO:0000256" key="1">
    <source>
        <dbReference type="ARBA" id="ARBA00006532"/>
    </source>
</evidence>
<evidence type="ECO:0000256" key="2">
    <source>
        <dbReference type="SAM" id="MobiDB-lite"/>
    </source>
</evidence>
<dbReference type="EMBL" id="MPRJ01000061">
    <property type="protein sequence ID" value="OOZ35993.1"/>
    <property type="molecule type" value="Genomic_DNA"/>
</dbReference>
<keyword evidence="4" id="KW-1185">Reference proteome</keyword>
<feature type="region of interest" description="Disordered" evidence="2">
    <location>
        <begin position="124"/>
        <end position="147"/>
    </location>
</feature>
<name>A0A1T2KT23_9GAMM</name>
<gene>
    <name evidence="3" type="ORF">BOW51_09355</name>
</gene>
<dbReference type="Pfam" id="PF11939">
    <property type="entry name" value="NiFe-hyd_HybE"/>
    <property type="match status" value="2"/>
</dbReference>
<dbReference type="InterPro" id="IPR038530">
    <property type="entry name" value="NiFe-hyd_HybE_sf"/>
</dbReference>
<reference evidence="3 4" key="1">
    <citation type="submission" date="2016-11" db="EMBL/GenBank/DDBJ databases">
        <title>Mixed transmission modes and dynamic genome evolution in an obligate animal-bacterial symbiosis.</title>
        <authorList>
            <person name="Russell S.L."/>
            <person name="Corbett-Detig R.B."/>
            <person name="Cavanaugh C.M."/>
        </authorList>
    </citation>
    <scope>NUCLEOTIDE SEQUENCE [LARGE SCALE GENOMIC DNA]</scope>
    <source>
        <strain evidence="3">Se-Cadez</strain>
    </source>
</reference>
<comment type="caution">
    <text evidence="3">The sequence shown here is derived from an EMBL/GenBank/DDBJ whole genome shotgun (WGS) entry which is preliminary data.</text>
</comment>
<accession>A0A1T2KT23</accession>
<evidence type="ECO:0008006" key="5">
    <source>
        <dbReference type="Google" id="ProtNLM"/>
    </source>
</evidence>
<comment type="similarity">
    <text evidence="1">Belongs to the HupJ family.</text>
</comment>
<evidence type="ECO:0000313" key="3">
    <source>
        <dbReference type="EMBL" id="OOZ35993.1"/>
    </source>
</evidence>
<proteinExistence type="inferred from homology"/>
<evidence type="ECO:0000313" key="4">
    <source>
        <dbReference type="Proteomes" id="UP000190896"/>
    </source>
</evidence>